<dbReference type="RefSeq" id="WP_115499470.1">
    <property type="nucleotide sequence ID" value="NZ_JACRTI010000019.1"/>
</dbReference>
<keyword evidence="2" id="KW-0808">Transferase</keyword>
<dbReference type="EMBL" id="JACRTI010000019">
    <property type="protein sequence ID" value="MBC8601966.1"/>
    <property type="molecule type" value="Genomic_DNA"/>
</dbReference>
<dbReference type="InterPro" id="IPR003329">
    <property type="entry name" value="Cytidylyl_trans"/>
</dbReference>
<dbReference type="Proteomes" id="UP000256321">
    <property type="component" value="Unassembled WGS sequence"/>
</dbReference>
<organism evidence="2 3">
    <name type="scientific">Parabacteroides acidifaciens</name>
    <dbReference type="NCBI Taxonomy" id="2290935"/>
    <lineage>
        <taxon>Bacteria</taxon>
        <taxon>Pseudomonadati</taxon>
        <taxon>Bacteroidota</taxon>
        <taxon>Bacteroidia</taxon>
        <taxon>Bacteroidales</taxon>
        <taxon>Tannerellaceae</taxon>
        <taxon>Parabacteroides</taxon>
    </lineage>
</organism>
<dbReference type="InterPro" id="IPR050793">
    <property type="entry name" value="CMP-NeuNAc_synthase"/>
</dbReference>
<name>A0A3D8HEA2_9BACT</name>
<dbReference type="SUPFAM" id="SSF53448">
    <property type="entry name" value="Nucleotide-diphospho-sugar transferases"/>
    <property type="match status" value="1"/>
</dbReference>
<dbReference type="InterPro" id="IPR029044">
    <property type="entry name" value="Nucleotide-diphossugar_trans"/>
</dbReference>
<keyword evidence="2" id="KW-0548">Nucleotidyltransferase</keyword>
<dbReference type="AlphaFoldDB" id="A0A3D8HEA2"/>
<dbReference type="Gene3D" id="3.90.550.10">
    <property type="entry name" value="Spore Coat Polysaccharide Biosynthesis Protein SpsA, Chain A"/>
    <property type="match status" value="1"/>
</dbReference>
<sequence length="228" mass="25844">MRLLYLIPARGGSKGIPHKNIKQLSGKPLIAYSIDVARQLTDDSNICVSTDDDEIIRVVTSYGLAVPFKRPDYLATDSAGTYEVILHAIDFYENLGVHYDAVVLLQPTSPLRTARQVTEAIGLYDKSVDAVVSVCESPQNPYYNLFEENRDGYLRISKGDGAFRRRQDTPSVWMFNGAIYVFNVESLRKGYFDSFKKIRKYVMPLDMSVDLDTLTDWMYLEAVMNKGK</sequence>
<keyword evidence="4" id="KW-1185">Reference proteome</keyword>
<evidence type="ECO:0000313" key="2">
    <source>
        <dbReference type="EMBL" id="RDU49303.1"/>
    </source>
</evidence>
<evidence type="ECO:0000313" key="3">
    <source>
        <dbReference type="Proteomes" id="UP000256321"/>
    </source>
</evidence>
<reference evidence="1 4" key="2">
    <citation type="submission" date="2020-08" db="EMBL/GenBank/DDBJ databases">
        <title>Genome public.</title>
        <authorList>
            <person name="Liu C."/>
            <person name="Sun Q."/>
        </authorList>
    </citation>
    <scope>NUCLEOTIDE SEQUENCE [LARGE SCALE GENOMIC DNA]</scope>
    <source>
        <strain evidence="1 4">426_9</strain>
    </source>
</reference>
<dbReference type="CDD" id="cd02513">
    <property type="entry name" value="CMP-NeuAc_Synthase"/>
    <property type="match status" value="1"/>
</dbReference>
<accession>A0A3D8HEA2</accession>
<protein>
    <submittedName>
        <fullName evidence="2">Acylneuraminate cytidylyltransferase family protein</fullName>
    </submittedName>
</protein>
<evidence type="ECO:0000313" key="4">
    <source>
        <dbReference type="Proteomes" id="UP000629596"/>
    </source>
</evidence>
<dbReference type="PANTHER" id="PTHR21485">
    <property type="entry name" value="HAD SUPERFAMILY MEMBERS CMAS AND KDSC"/>
    <property type="match status" value="1"/>
</dbReference>
<evidence type="ECO:0000313" key="1">
    <source>
        <dbReference type="EMBL" id="MBC8601966.1"/>
    </source>
</evidence>
<dbReference type="Proteomes" id="UP000629596">
    <property type="component" value="Unassembled WGS sequence"/>
</dbReference>
<dbReference type="GO" id="GO:0008781">
    <property type="term" value="F:N-acylneuraminate cytidylyltransferase activity"/>
    <property type="evidence" value="ECO:0007669"/>
    <property type="project" value="TreeGrafter"/>
</dbReference>
<gene>
    <name evidence="2" type="ORF">DWU89_09815</name>
    <name evidence="1" type="ORF">H8784_09585</name>
</gene>
<proteinExistence type="predicted"/>
<dbReference type="PANTHER" id="PTHR21485:SF6">
    <property type="entry name" value="N-ACYLNEURAMINATE CYTIDYLYLTRANSFERASE-RELATED"/>
    <property type="match status" value="1"/>
</dbReference>
<dbReference type="Pfam" id="PF02348">
    <property type="entry name" value="CTP_transf_3"/>
    <property type="match status" value="1"/>
</dbReference>
<dbReference type="EMBL" id="QREV01000019">
    <property type="protein sequence ID" value="RDU49303.1"/>
    <property type="molecule type" value="Genomic_DNA"/>
</dbReference>
<comment type="caution">
    <text evidence="2">The sequence shown here is derived from an EMBL/GenBank/DDBJ whole genome shotgun (WGS) entry which is preliminary data.</text>
</comment>
<reference evidence="2 3" key="1">
    <citation type="submission" date="2018-07" db="EMBL/GenBank/DDBJ databases">
        <title>Parabacteroides acidifaciens nov. sp., isolated from human feces.</title>
        <authorList>
            <person name="Wang Y.J."/>
        </authorList>
    </citation>
    <scope>NUCLEOTIDE SEQUENCE [LARGE SCALE GENOMIC DNA]</scope>
    <source>
        <strain evidence="2 3">426-9</strain>
    </source>
</reference>